<dbReference type="InterPro" id="IPR028082">
    <property type="entry name" value="Peripla_BP_I"/>
</dbReference>
<dbReference type="SUPFAM" id="SSF53822">
    <property type="entry name" value="Periplasmic binding protein-like I"/>
    <property type="match status" value="1"/>
</dbReference>
<dbReference type="PROSITE" id="PS00356">
    <property type="entry name" value="HTH_LACI_1"/>
    <property type="match status" value="1"/>
</dbReference>
<keyword evidence="2" id="KW-0238">DNA-binding</keyword>
<proteinExistence type="predicted"/>
<dbReference type="InterPro" id="IPR010982">
    <property type="entry name" value="Lambda_DNA-bd_dom_sf"/>
</dbReference>
<dbReference type="Gene3D" id="3.40.50.2300">
    <property type="match status" value="1"/>
</dbReference>
<protein>
    <recommendedName>
        <fullName evidence="4">HTH lacI-type domain-containing protein</fullName>
    </recommendedName>
</protein>
<feature type="domain" description="HTH lacI-type" evidence="4">
    <location>
        <begin position="4"/>
        <end position="60"/>
    </location>
</feature>
<evidence type="ECO:0000313" key="5">
    <source>
        <dbReference type="EMBL" id="GGH37489.1"/>
    </source>
</evidence>
<keyword evidence="1" id="KW-0805">Transcription regulation</keyword>
<evidence type="ECO:0000256" key="1">
    <source>
        <dbReference type="ARBA" id="ARBA00023015"/>
    </source>
</evidence>
<dbReference type="PROSITE" id="PS50932">
    <property type="entry name" value="HTH_LACI_2"/>
    <property type="match status" value="1"/>
</dbReference>
<dbReference type="SUPFAM" id="SSF47413">
    <property type="entry name" value="lambda repressor-like DNA-binding domains"/>
    <property type="match status" value="1"/>
</dbReference>
<dbReference type="SMART" id="SM00354">
    <property type="entry name" value="HTH_LACI"/>
    <property type="match status" value="1"/>
</dbReference>
<organism evidence="5 6">
    <name type="scientific">Paenibacillus segetis</name>
    <dbReference type="NCBI Taxonomy" id="1325360"/>
    <lineage>
        <taxon>Bacteria</taxon>
        <taxon>Bacillati</taxon>
        <taxon>Bacillota</taxon>
        <taxon>Bacilli</taxon>
        <taxon>Bacillales</taxon>
        <taxon>Paenibacillaceae</taxon>
        <taxon>Paenibacillus</taxon>
    </lineage>
</organism>
<dbReference type="Proteomes" id="UP000659344">
    <property type="component" value="Unassembled WGS sequence"/>
</dbReference>
<sequence length="323" mass="36406">MRKVTMKDIAREANVSSATVSYIINQVDNQTISEDTRSRVLDIAKKLNYVPNLTARALVKGKTGLLGLLLMRNSNDGFWRKLYWGMLTERLESLCKENGYHLLVSYIDTTNPSLNIVLERELDGVFLVDVNSDVFNDISLHFQMGVPLIVMDSYIQDPLFFKVLPDYEDTFVKLRDLSQIDIKPSFLVTESFNNKELTDHIISSSQVPADSIYVLDNKNLQGLSSFLESQRGKTGIVTNEFIGTLVANETARLQLEVYILCTGGCPHILPPTVKPILINPEADTAILSFELMQHLLQTPIPSMVTNSKEDPASHFIFSKFMRP</sequence>
<comment type="caution">
    <text evidence="5">The sequence shown here is derived from an EMBL/GenBank/DDBJ whole genome shotgun (WGS) entry which is preliminary data.</text>
</comment>
<evidence type="ECO:0000256" key="2">
    <source>
        <dbReference type="ARBA" id="ARBA00023125"/>
    </source>
</evidence>
<dbReference type="RefSeq" id="WP_188542137.1">
    <property type="nucleotide sequence ID" value="NZ_BMFT01000005.1"/>
</dbReference>
<evidence type="ECO:0000313" key="6">
    <source>
        <dbReference type="Proteomes" id="UP000659344"/>
    </source>
</evidence>
<dbReference type="EMBL" id="BMFT01000005">
    <property type="protein sequence ID" value="GGH37489.1"/>
    <property type="molecule type" value="Genomic_DNA"/>
</dbReference>
<accession>A0ABQ1YST9</accession>
<dbReference type="Gene3D" id="1.10.260.40">
    <property type="entry name" value="lambda repressor-like DNA-binding domains"/>
    <property type="match status" value="1"/>
</dbReference>
<reference evidence="6" key="1">
    <citation type="journal article" date="2019" name="Int. J. Syst. Evol. Microbiol.">
        <title>The Global Catalogue of Microorganisms (GCM) 10K type strain sequencing project: providing services to taxonomists for standard genome sequencing and annotation.</title>
        <authorList>
            <consortium name="The Broad Institute Genomics Platform"/>
            <consortium name="The Broad Institute Genome Sequencing Center for Infectious Disease"/>
            <person name="Wu L."/>
            <person name="Ma J."/>
        </authorList>
    </citation>
    <scope>NUCLEOTIDE SEQUENCE [LARGE SCALE GENOMIC DNA]</scope>
    <source>
        <strain evidence="6">CGMCC 1.12769</strain>
    </source>
</reference>
<dbReference type="Pfam" id="PF00356">
    <property type="entry name" value="LacI"/>
    <property type="match status" value="1"/>
</dbReference>
<evidence type="ECO:0000259" key="4">
    <source>
        <dbReference type="PROSITE" id="PS50932"/>
    </source>
</evidence>
<dbReference type="CDD" id="cd01392">
    <property type="entry name" value="HTH_LacI"/>
    <property type="match status" value="1"/>
</dbReference>
<dbReference type="PANTHER" id="PTHR30146:SF109">
    <property type="entry name" value="HTH-TYPE TRANSCRIPTIONAL REGULATOR GALS"/>
    <property type="match status" value="1"/>
</dbReference>
<dbReference type="PANTHER" id="PTHR30146">
    <property type="entry name" value="LACI-RELATED TRANSCRIPTIONAL REPRESSOR"/>
    <property type="match status" value="1"/>
</dbReference>
<evidence type="ECO:0000256" key="3">
    <source>
        <dbReference type="ARBA" id="ARBA00023163"/>
    </source>
</evidence>
<name>A0ABQ1YST9_9BACL</name>
<keyword evidence="6" id="KW-1185">Reference proteome</keyword>
<gene>
    <name evidence="5" type="ORF">GCM10008013_44980</name>
</gene>
<dbReference type="InterPro" id="IPR000843">
    <property type="entry name" value="HTH_LacI"/>
</dbReference>
<keyword evidence="3" id="KW-0804">Transcription</keyword>
<dbReference type="PRINTS" id="PR00036">
    <property type="entry name" value="HTHLACI"/>
</dbReference>